<evidence type="ECO:0000259" key="2">
    <source>
        <dbReference type="Pfam" id="PF01764"/>
    </source>
</evidence>
<keyword evidence="1" id="KW-1133">Transmembrane helix</keyword>
<dbReference type="Proteomes" id="UP000011087">
    <property type="component" value="Unassembled WGS sequence"/>
</dbReference>
<dbReference type="STRING" id="905079.L1IJY0"/>
<evidence type="ECO:0000313" key="4">
    <source>
        <dbReference type="EnsemblProtists" id="EKX36229"/>
    </source>
</evidence>
<dbReference type="PaxDb" id="55529-EKX36229"/>
<dbReference type="EMBL" id="JH993077">
    <property type="protein sequence ID" value="EKX36229.1"/>
    <property type="molecule type" value="Genomic_DNA"/>
</dbReference>
<dbReference type="OMA" id="MCEESYL"/>
<feature type="transmembrane region" description="Helical" evidence="1">
    <location>
        <begin position="64"/>
        <end position="82"/>
    </location>
</feature>
<feature type="transmembrane region" description="Helical" evidence="1">
    <location>
        <begin position="102"/>
        <end position="128"/>
    </location>
</feature>
<dbReference type="eggNOG" id="ENOG502QVZS">
    <property type="taxonomic scope" value="Eukaryota"/>
</dbReference>
<gene>
    <name evidence="3" type="ORF">GUITHDRAFT_145913</name>
</gene>
<feature type="domain" description="Fungal lipase-type" evidence="2">
    <location>
        <begin position="717"/>
        <end position="819"/>
    </location>
</feature>
<dbReference type="KEGG" id="gtt:GUITHDRAFT_145913"/>
<dbReference type="GO" id="GO:0006629">
    <property type="term" value="P:lipid metabolic process"/>
    <property type="evidence" value="ECO:0007669"/>
    <property type="project" value="InterPro"/>
</dbReference>
<dbReference type="OrthoDB" id="431771at2759"/>
<feature type="transmembrane region" description="Helical" evidence="1">
    <location>
        <begin position="229"/>
        <end position="254"/>
    </location>
</feature>
<evidence type="ECO:0000313" key="3">
    <source>
        <dbReference type="EMBL" id="EKX36229.1"/>
    </source>
</evidence>
<feature type="transmembrane region" description="Helical" evidence="1">
    <location>
        <begin position="436"/>
        <end position="455"/>
    </location>
</feature>
<feature type="transmembrane region" description="Helical" evidence="1">
    <location>
        <begin position="149"/>
        <end position="170"/>
    </location>
</feature>
<reference evidence="5" key="2">
    <citation type="submission" date="2012-11" db="EMBL/GenBank/DDBJ databases">
        <authorList>
            <person name="Kuo A."/>
            <person name="Curtis B.A."/>
            <person name="Tanifuji G."/>
            <person name="Burki F."/>
            <person name="Gruber A."/>
            <person name="Irimia M."/>
            <person name="Maruyama S."/>
            <person name="Arias M.C."/>
            <person name="Ball S.G."/>
            <person name="Gile G.H."/>
            <person name="Hirakawa Y."/>
            <person name="Hopkins J.F."/>
            <person name="Rensing S.A."/>
            <person name="Schmutz J."/>
            <person name="Symeonidi A."/>
            <person name="Elias M."/>
            <person name="Eveleigh R.J."/>
            <person name="Herman E.K."/>
            <person name="Klute M.J."/>
            <person name="Nakayama T."/>
            <person name="Obornik M."/>
            <person name="Reyes-Prieto A."/>
            <person name="Armbrust E.V."/>
            <person name="Aves S.J."/>
            <person name="Beiko R.G."/>
            <person name="Coutinho P."/>
            <person name="Dacks J.B."/>
            <person name="Durnford D.G."/>
            <person name="Fast N.M."/>
            <person name="Green B.R."/>
            <person name="Grisdale C."/>
            <person name="Hempe F."/>
            <person name="Henrissat B."/>
            <person name="Hoppner M.P."/>
            <person name="Ishida K.-I."/>
            <person name="Kim E."/>
            <person name="Koreny L."/>
            <person name="Kroth P.G."/>
            <person name="Liu Y."/>
            <person name="Malik S.-B."/>
            <person name="Maier U.G."/>
            <person name="McRose D."/>
            <person name="Mock T."/>
            <person name="Neilson J.A."/>
            <person name="Onodera N.T."/>
            <person name="Poole A.M."/>
            <person name="Pritham E.J."/>
            <person name="Richards T.A."/>
            <person name="Rocap G."/>
            <person name="Roy S.W."/>
            <person name="Sarai C."/>
            <person name="Schaack S."/>
            <person name="Shirato S."/>
            <person name="Slamovits C.H."/>
            <person name="Spencer D.F."/>
            <person name="Suzuki S."/>
            <person name="Worden A.Z."/>
            <person name="Zauner S."/>
            <person name="Barry K."/>
            <person name="Bell C."/>
            <person name="Bharti A.K."/>
            <person name="Crow J.A."/>
            <person name="Grimwood J."/>
            <person name="Kramer R."/>
            <person name="Lindquist E."/>
            <person name="Lucas S."/>
            <person name="Salamov A."/>
            <person name="McFadden G.I."/>
            <person name="Lane C.E."/>
            <person name="Keeling P.J."/>
            <person name="Gray M.W."/>
            <person name="Grigoriev I.V."/>
            <person name="Archibald J.M."/>
        </authorList>
    </citation>
    <scope>NUCLEOTIDE SEQUENCE</scope>
    <source>
        <strain evidence="5">CCMP2712</strain>
    </source>
</reference>
<reference evidence="4" key="3">
    <citation type="submission" date="2015-06" db="UniProtKB">
        <authorList>
            <consortium name="EnsemblProtists"/>
        </authorList>
    </citation>
    <scope>IDENTIFICATION</scope>
</reference>
<dbReference type="InterPro" id="IPR029058">
    <property type="entry name" value="AB_hydrolase_fold"/>
</dbReference>
<dbReference type="AlphaFoldDB" id="L1IJY0"/>
<dbReference type="CDD" id="cd00741">
    <property type="entry name" value="Lipase"/>
    <property type="match status" value="1"/>
</dbReference>
<organism evidence="3">
    <name type="scientific">Guillardia theta (strain CCMP2712)</name>
    <name type="common">Cryptophyte</name>
    <dbReference type="NCBI Taxonomy" id="905079"/>
    <lineage>
        <taxon>Eukaryota</taxon>
        <taxon>Cryptophyceae</taxon>
        <taxon>Pyrenomonadales</taxon>
        <taxon>Geminigeraceae</taxon>
        <taxon>Guillardia</taxon>
    </lineage>
</organism>
<dbReference type="EnsemblProtists" id="EKX36229">
    <property type="protein sequence ID" value="EKX36229"/>
    <property type="gene ID" value="GUITHDRAFT_145913"/>
</dbReference>
<dbReference type="GeneID" id="17292966"/>
<dbReference type="RefSeq" id="XP_005823209.1">
    <property type="nucleotide sequence ID" value="XM_005823152.1"/>
</dbReference>
<dbReference type="SUPFAM" id="SSF53474">
    <property type="entry name" value="alpha/beta-Hydrolases"/>
    <property type="match status" value="1"/>
</dbReference>
<evidence type="ECO:0000256" key="1">
    <source>
        <dbReference type="SAM" id="Phobius"/>
    </source>
</evidence>
<accession>L1IJY0</accession>
<evidence type="ECO:0000313" key="5">
    <source>
        <dbReference type="Proteomes" id="UP000011087"/>
    </source>
</evidence>
<feature type="transmembrane region" description="Helical" evidence="1">
    <location>
        <begin position="545"/>
        <end position="566"/>
    </location>
</feature>
<dbReference type="Pfam" id="PF01764">
    <property type="entry name" value="Lipase_3"/>
    <property type="match status" value="1"/>
</dbReference>
<feature type="transmembrane region" description="Helical" evidence="1">
    <location>
        <begin position="475"/>
        <end position="495"/>
    </location>
</feature>
<keyword evidence="1" id="KW-0472">Membrane</keyword>
<sequence>MMFVEGDQMERTNSGDSIISKHNSSSNSVNELLTNNFASPVPDLSSLSYVDFDVRTFFREFDPISSACWMTAGLFEIFFIRIPDLLCDFLPYCGSVVSGAALYIFAQTLALLWGFLAIAVAVLCTKTVNHIENCWFDHQLTSSTCAEPVWRILVFVYIYYCVMDIFWILAKSLFEVGWEMYGDFPGARILLNPKIYFHEVFGEEKRQEQEPSKDGSARALLGRVQYKCLLIPLLVIFIVSVLLSALQICADVFCREKESPWILELLARPSSRLSRTLRFTLFIGLLQWAQTFHAIFPRWYRTLNKLRGAAVLKSFFIFVGIPSGARLMEWTLHPGEPSRIFPGLSHTTIDNILVIAWTGIFLFASSEILRLPLKDLKEAGLQKEMFKDSKLWCRQTLRFKFMLVSCEVLHFIRGVLSARMGFTFSQNDLILISLEYPILLVVIWVSVYCSLVLSYHDLALVSLTPVLSSLGSKLLGVEAWGIVVFVTLHLEGFLVDRTASSSKLIQGFRKSRLLFDSQQHSASAATEPRMANGYERKLGGQIAHVFLLIALGFWCFLAMLGILSAIQVDQGWFPANAFIALDKVSDNSTKIFHDFGTLTLSKRLSPGPHASYVGLPEYAICNNEFWGMRAIDYGLLSLAAYFGPKELLLSSSLQVDAVLSAFFPQQSCTSLHDKKLEDAFDTCRNSKLPRHVDQHEGVDPSQKFWTEVVFEERNLTVISVRGTEFWRLSDWLEDVRMWTEPAVFTLLSNVFPTINIWSPQATAMSLLKAIGLPDSEYKYNRLVRHIRHRVLPRTPPGHQVVLTGHSLGGGIAHVVAALLNLPAVAFNPPGVYKSLAKHLHWHGEERRQMLHAAHNRTVTVLAENDFIGRLFDSHAGLVQTITCSTDQMGPLGCHMIENAVCNLLRHCNNDPRWQTCWYSYDMQPLKKGLTPSLKGLREKLQMLAERVREKSRAGNLSVMVEMLLTLVAILATISLSLRLVFMSVLDVKITSNLDLPKQPH</sequence>
<protein>
    <recommendedName>
        <fullName evidence="2">Fungal lipase-type domain-containing protein</fullName>
    </recommendedName>
</protein>
<name>L1IJY0_GUITC</name>
<keyword evidence="5" id="KW-1185">Reference proteome</keyword>
<feature type="transmembrane region" description="Helical" evidence="1">
    <location>
        <begin position="340"/>
        <end position="364"/>
    </location>
</feature>
<dbReference type="HOGENOM" id="CLU_013311_0_0_1"/>
<keyword evidence="1" id="KW-0812">Transmembrane</keyword>
<reference evidence="3 5" key="1">
    <citation type="journal article" date="2012" name="Nature">
        <title>Algal genomes reveal evolutionary mosaicism and the fate of nucleomorphs.</title>
        <authorList>
            <consortium name="DOE Joint Genome Institute"/>
            <person name="Curtis B.A."/>
            <person name="Tanifuji G."/>
            <person name="Burki F."/>
            <person name="Gruber A."/>
            <person name="Irimia M."/>
            <person name="Maruyama S."/>
            <person name="Arias M.C."/>
            <person name="Ball S.G."/>
            <person name="Gile G.H."/>
            <person name="Hirakawa Y."/>
            <person name="Hopkins J.F."/>
            <person name="Kuo A."/>
            <person name="Rensing S.A."/>
            <person name="Schmutz J."/>
            <person name="Symeonidi A."/>
            <person name="Elias M."/>
            <person name="Eveleigh R.J."/>
            <person name="Herman E.K."/>
            <person name="Klute M.J."/>
            <person name="Nakayama T."/>
            <person name="Obornik M."/>
            <person name="Reyes-Prieto A."/>
            <person name="Armbrust E.V."/>
            <person name="Aves S.J."/>
            <person name="Beiko R.G."/>
            <person name="Coutinho P."/>
            <person name="Dacks J.B."/>
            <person name="Durnford D.G."/>
            <person name="Fast N.M."/>
            <person name="Green B.R."/>
            <person name="Grisdale C.J."/>
            <person name="Hempel F."/>
            <person name="Henrissat B."/>
            <person name="Hoppner M.P."/>
            <person name="Ishida K."/>
            <person name="Kim E."/>
            <person name="Koreny L."/>
            <person name="Kroth P.G."/>
            <person name="Liu Y."/>
            <person name="Malik S.B."/>
            <person name="Maier U.G."/>
            <person name="McRose D."/>
            <person name="Mock T."/>
            <person name="Neilson J.A."/>
            <person name="Onodera N.T."/>
            <person name="Poole A.M."/>
            <person name="Pritham E.J."/>
            <person name="Richards T.A."/>
            <person name="Rocap G."/>
            <person name="Roy S.W."/>
            <person name="Sarai C."/>
            <person name="Schaack S."/>
            <person name="Shirato S."/>
            <person name="Slamovits C.H."/>
            <person name="Spencer D.F."/>
            <person name="Suzuki S."/>
            <person name="Worden A.Z."/>
            <person name="Zauner S."/>
            <person name="Barry K."/>
            <person name="Bell C."/>
            <person name="Bharti A.K."/>
            <person name="Crow J.A."/>
            <person name="Grimwood J."/>
            <person name="Kramer R."/>
            <person name="Lindquist E."/>
            <person name="Lucas S."/>
            <person name="Salamov A."/>
            <person name="McFadden G.I."/>
            <person name="Lane C.E."/>
            <person name="Keeling P.J."/>
            <person name="Gray M.W."/>
            <person name="Grigoriev I.V."/>
            <person name="Archibald J.M."/>
        </authorList>
    </citation>
    <scope>NUCLEOTIDE SEQUENCE</scope>
    <source>
        <strain evidence="3 5">CCMP2712</strain>
    </source>
</reference>
<proteinExistence type="predicted"/>
<dbReference type="InterPro" id="IPR002921">
    <property type="entry name" value="Fungal_lipase-type"/>
</dbReference>
<feature type="transmembrane region" description="Helical" evidence="1">
    <location>
        <begin position="308"/>
        <end position="328"/>
    </location>
</feature>
<dbReference type="Gene3D" id="3.40.50.1820">
    <property type="entry name" value="alpha/beta hydrolase"/>
    <property type="match status" value="1"/>
</dbReference>
<feature type="transmembrane region" description="Helical" evidence="1">
    <location>
        <begin position="956"/>
        <end position="981"/>
    </location>
</feature>